<dbReference type="GeneID" id="15393443"/>
<gene>
    <name evidence="2" type="ORF">Asulf_01808</name>
</gene>
<dbReference type="KEGG" id="ast:Asulf_01808"/>
<sequence length="85" mass="10437">MNLSEKLFDLVEKGENRRKLRRIFYIVLAITFISDFFIRREHVEFVWQAIPGFASFYGFISCIFIIVFSKWIGHRWLMKEEDYYD</sequence>
<dbReference type="Proteomes" id="UP000013307">
    <property type="component" value="Chromosome"/>
</dbReference>
<dbReference type="HOGENOM" id="CLU_160720_2_0_2"/>
<dbReference type="EMBL" id="CP005290">
    <property type="protein sequence ID" value="AGK61779.1"/>
    <property type="molecule type" value="Genomic_DNA"/>
</dbReference>
<keyword evidence="3" id="KW-1185">Reference proteome</keyword>
<keyword evidence="1" id="KW-1133">Transmembrane helix</keyword>
<keyword evidence="1" id="KW-0812">Transmembrane</keyword>
<dbReference type="OrthoDB" id="379840at2157"/>
<reference evidence="2 3" key="1">
    <citation type="journal article" date="2013" name="Genome Announc.">
        <title>Complete Genome Sequence of the Thermophilic and Facultatively Chemolithoautotrophic Sulfate Reducer Archaeoglobus sulfaticallidus Strain PM70-1T.</title>
        <authorList>
            <person name="Stokke R."/>
            <person name="Hocking W.P."/>
            <person name="Steinsbu B.O."/>
            <person name="Steen I.H."/>
        </authorList>
    </citation>
    <scope>NUCLEOTIDE SEQUENCE [LARGE SCALE GENOMIC DNA]</scope>
    <source>
        <strain evidence="2">PM70-1</strain>
    </source>
</reference>
<feature type="transmembrane region" description="Helical" evidence="1">
    <location>
        <begin position="23"/>
        <end position="39"/>
    </location>
</feature>
<dbReference type="RefSeq" id="WP_015591377.1">
    <property type="nucleotide sequence ID" value="NC_021169.1"/>
</dbReference>
<evidence type="ECO:0000313" key="3">
    <source>
        <dbReference type="Proteomes" id="UP000013307"/>
    </source>
</evidence>
<evidence type="ECO:0000313" key="2">
    <source>
        <dbReference type="EMBL" id="AGK61779.1"/>
    </source>
</evidence>
<organism evidence="2 3">
    <name type="scientific">Archaeoglobus sulfaticallidus PM70-1</name>
    <dbReference type="NCBI Taxonomy" id="387631"/>
    <lineage>
        <taxon>Archaea</taxon>
        <taxon>Methanobacteriati</taxon>
        <taxon>Methanobacteriota</taxon>
        <taxon>Archaeoglobi</taxon>
        <taxon>Archaeoglobales</taxon>
        <taxon>Archaeoglobaceae</taxon>
        <taxon>Archaeoglobus</taxon>
    </lineage>
</organism>
<proteinExistence type="predicted"/>
<keyword evidence="1" id="KW-0472">Membrane</keyword>
<name>N0BDS0_9EURY</name>
<protein>
    <submittedName>
        <fullName evidence="2">Uncharacterized protein</fullName>
    </submittedName>
</protein>
<evidence type="ECO:0000256" key="1">
    <source>
        <dbReference type="SAM" id="Phobius"/>
    </source>
</evidence>
<dbReference type="STRING" id="387631.Asulf_01808"/>
<feature type="transmembrane region" description="Helical" evidence="1">
    <location>
        <begin position="45"/>
        <end position="68"/>
    </location>
</feature>
<dbReference type="AlphaFoldDB" id="N0BDS0"/>
<accession>N0BDS0</accession>